<dbReference type="InterPro" id="IPR001054">
    <property type="entry name" value="A/G_cyclase"/>
</dbReference>
<evidence type="ECO:0000256" key="7">
    <source>
        <dbReference type="ARBA" id="ARBA00023239"/>
    </source>
</evidence>
<dbReference type="GO" id="GO:0001653">
    <property type="term" value="F:peptide receptor activity"/>
    <property type="evidence" value="ECO:0007669"/>
    <property type="project" value="TreeGrafter"/>
</dbReference>
<evidence type="ECO:0000313" key="9">
    <source>
        <dbReference type="EMBL" id="QQP53068.1"/>
    </source>
</evidence>
<dbReference type="SMART" id="SM00044">
    <property type="entry name" value="CYCc"/>
    <property type="match status" value="1"/>
</dbReference>
<gene>
    <name evidence="9" type="ORF">FKW44_005409</name>
</gene>
<reference evidence="10" key="1">
    <citation type="submission" date="2021-01" db="EMBL/GenBank/DDBJ databases">
        <title>Caligus Genome Assembly.</title>
        <authorList>
            <person name="Gallardo-Escarate C."/>
        </authorList>
    </citation>
    <scope>NUCLEOTIDE SEQUENCE [LARGE SCALE GENOMIC DNA]</scope>
</reference>
<dbReference type="GO" id="GO:0004383">
    <property type="term" value="F:guanylate cyclase activity"/>
    <property type="evidence" value="ECO:0007669"/>
    <property type="project" value="TreeGrafter"/>
</dbReference>
<dbReference type="CDD" id="cd07302">
    <property type="entry name" value="CHD"/>
    <property type="match status" value="1"/>
</dbReference>
<evidence type="ECO:0000256" key="4">
    <source>
        <dbReference type="ARBA" id="ARBA00022989"/>
    </source>
</evidence>
<dbReference type="InterPro" id="IPR029787">
    <property type="entry name" value="Nucleotide_cyclase"/>
</dbReference>
<dbReference type="GO" id="GO:0000166">
    <property type="term" value="F:nucleotide binding"/>
    <property type="evidence" value="ECO:0007669"/>
    <property type="project" value="UniProtKB-KW"/>
</dbReference>
<dbReference type="InterPro" id="IPR050401">
    <property type="entry name" value="Cyclic_nucleotide_synthase"/>
</dbReference>
<evidence type="ECO:0000256" key="2">
    <source>
        <dbReference type="ARBA" id="ARBA00022692"/>
    </source>
</evidence>
<keyword evidence="2" id="KW-0812">Transmembrane</keyword>
<accession>A0A7T8KBW6</accession>
<proteinExistence type="predicted"/>
<dbReference type="GO" id="GO:0004016">
    <property type="term" value="F:adenylate cyclase activity"/>
    <property type="evidence" value="ECO:0007669"/>
    <property type="project" value="TreeGrafter"/>
</dbReference>
<dbReference type="SMR" id="A0A7T8KBW6"/>
<keyword evidence="7" id="KW-0456">Lyase</keyword>
<evidence type="ECO:0000313" key="10">
    <source>
        <dbReference type="Proteomes" id="UP000595437"/>
    </source>
</evidence>
<protein>
    <submittedName>
        <fullName evidence="9">Guanylate cyclase</fullName>
    </submittedName>
</protein>
<keyword evidence="6" id="KW-0325">Glycoprotein</keyword>
<dbReference type="SUPFAM" id="SSF55073">
    <property type="entry name" value="Nucleotide cyclase"/>
    <property type="match status" value="1"/>
</dbReference>
<name>A0A7T8KBW6_CALRO</name>
<dbReference type="PANTHER" id="PTHR11920">
    <property type="entry name" value="GUANYLYL CYCLASE"/>
    <property type="match status" value="1"/>
</dbReference>
<dbReference type="Proteomes" id="UP000595437">
    <property type="component" value="Chromosome 3"/>
</dbReference>
<dbReference type="GO" id="GO:0005886">
    <property type="term" value="C:plasma membrane"/>
    <property type="evidence" value="ECO:0007669"/>
    <property type="project" value="TreeGrafter"/>
</dbReference>
<feature type="domain" description="Guanylate cyclase" evidence="8">
    <location>
        <begin position="15"/>
        <end position="107"/>
    </location>
</feature>
<sequence length="227" mass="25683">LQTGESTAESFDSVTIFFSELVGFAGLAKTNTAMEVVSLLNRVHQVCDKSISQYDVYKVETIQDQYMVSSGVPERNAKMALILRKTIHNMPSIKKLGLQLQCGIHSGKNCWINIREAETLIPILLLLNRSLCGWRGWNKDAALLSFWRHGQHGISHGIHMSNDTQIILTTMGGYKMELRGTIEVKTYWLLSSSRIKKNAEIAQEENSSSRIQNFTAFSKRKYARSIR</sequence>
<evidence type="ECO:0000256" key="1">
    <source>
        <dbReference type="ARBA" id="ARBA00004370"/>
    </source>
</evidence>
<keyword evidence="10" id="KW-1185">Reference proteome</keyword>
<dbReference type="GO" id="GO:0035556">
    <property type="term" value="P:intracellular signal transduction"/>
    <property type="evidence" value="ECO:0007669"/>
    <property type="project" value="InterPro"/>
</dbReference>
<comment type="subcellular location">
    <subcellularLocation>
        <location evidence="1">Membrane</location>
    </subcellularLocation>
</comment>
<evidence type="ECO:0000256" key="5">
    <source>
        <dbReference type="ARBA" id="ARBA00023136"/>
    </source>
</evidence>
<keyword evidence="3" id="KW-0547">Nucleotide-binding</keyword>
<dbReference type="Pfam" id="PF00211">
    <property type="entry name" value="Guanylate_cyc"/>
    <property type="match status" value="1"/>
</dbReference>
<dbReference type="AlphaFoldDB" id="A0A7T8KBW6"/>
<keyword evidence="4" id="KW-1133">Transmembrane helix</keyword>
<evidence type="ECO:0000256" key="6">
    <source>
        <dbReference type="ARBA" id="ARBA00023180"/>
    </source>
</evidence>
<dbReference type="EMBL" id="CP045892">
    <property type="protein sequence ID" value="QQP53068.1"/>
    <property type="molecule type" value="Genomic_DNA"/>
</dbReference>
<dbReference type="PROSITE" id="PS50125">
    <property type="entry name" value="GUANYLATE_CYCLASE_2"/>
    <property type="match status" value="1"/>
</dbReference>
<keyword evidence="5" id="KW-0472">Membrane</keyword>
<evidence type="ECO:0000256" key="3">
    <source>
        <dbReference type="ARBA" id="ARBA00022741"/>
    </source>
</evidence>
<dbReference type="OrthoDB" id="1890790at2759"/>
<feature type="non-terminal residue" evidence="9">
    <location>
        <position position="1"/>
    </location>
</feature>
<dbReference type="GO" id="GO:0007168">
    <property type="term" value="P:receptor guanylyl cyclase signaling pathway"/>
    <property type="evidence" value="ECO:0007669"/>
    <property type="project" value="TreeGrafter"/>
</dbReference>
<evidence type="ECO:0000259" key="8">
    <source>
        <dbReference type="PROSITE" id="PS50125"/>
    </source>
</evidence>
<organism evidence="9 10">
    <name type="scientific">Caligus rogercresseyi</name>
    <name type="common">Sea louse</name>
    <dbReference type="NCBI Taxonomy" id="217165"/>
    <lineage>
        <taxon>Eukaryota</taxon>
        <taxon>Metazoa</taxon>
        <taxon>Ecdysozoa</taxon>
        <taxon>Arthropoda</taxon>
        <taxon>Crustacea</taxon>
        <taxon>Multicrustacea</taxon>
        <taxon>Hexanauplia</taxon>
        <taxon>Copepoda</taxon>
        <taxon>Siphonostomatoida</taxon>
        <taxon>Caligidae</taxon>
        <taxon>Caligus</taxon>
    </lineage>
</organism>
<dbReference type="Gene3D" id="3.30.70.1230">
    <property type="entry name" value="Nucleotide cyclase"/>
    <property type="match status" value="1"/>
</dbReference>
<dbReference type="PANTHER" id="PTHR11920:SF335">
    <property type="entry name" value="GUANYLATE CYCLASE"/>
    <property type="match status" value="1"/>
</dbReference>